<feature type="region of interest" description="Disordered" evidence="1">
    <location>
        <begin position="301"/>
        <end position="335"/>
    </location>
</feature>
<dbReference type="Proteomes" id="UP001153076">
    <property type="component" value="Unassembled WGS sequence"/>
</dbReference>
<protein>
    <submittedName>
        <fullName evidence="2">Uncharacterized protein</fullName>
    </submittedName>
</protein>
<gene>
    <name evidence="2" type="ORF">Cgig2_001102</name>
</gene>
<organism evidence="2 3">
    <name type="scientific">Carnegiea gigantea</name>
    <dbReference type="NCBI Taxonomy" id="171969"/>
    <lineage>
        <taxon>Eukaryota</taxon>
        <taxon>Viridiplantae</taxon>
        <taxon>Streptophyta</taxon>
        <taxon>Embryophyta</taxon>
        <taxon>Tracheophyta</taxon>
        <taxon>Spermatophyta</taxon>
        <taxon>Magnoliopsida</taxon>
        <taxon>eudicotyledons</taxon>
        <taxon>Gunneridae</taxon>
        <taxon>Pentapetalae</taxon>
        <taxon>Caryophyllales</taxon>
        <taxon>Cactineae</taxon>
        <taxon>Cactaceae</taxon>
        <taxon>Cactoideae</taxon>
        <taxon>Echinocereeae</taxon>
        <taxon>Carnegiea</taxon>
    </lineage>
</organism>
<feature type="compositionally biased region" description="Basic and acidic residues" evidence="1">
    <location>
        <begin position="250"/>
        <end position="263"/>
    </location>
</feature>
<feature type="compositionally biased region" description="Basic and acidic residues" evidence="1">
    <location>
        <begin position="221"/>
        <end position="232"/>
    </location>
</feature>
<feature type="compositionally biased region" description="Polar residues" evidence="1">
    <location>
        <begin position="310"/>
        <end position="335"/>
    </location>
</feature>
<sequence length="335" mass="36460">MTPSEPLVQKPPLLVPAAQVQQPHQPITSPASEQPSNRPSLKNAESTAALVSTIEQLNILPPLVTSTGASKQIVQQQPIRLTRSTVASKPIVQHVRPTPSSGASHLFRMQHQRGHQLKRHHDLGSYLPHLVHQLQLQNKHCSNRLDQLKCQNQLCSNLFGLLLQMEHQPCSATNNESHAPCQPPPAIGTSQVQPSTRAAPLDSPSHSPAIKVPRGSTQQELHQKPTRQESRESPSNGNNKDLVRSSQSKSVDKGKGLDGEKKNKSTTSKTTRPSVSSWKDNIQSDAKEKVLTIVNNALFGVEGQLKGEVQQESSGNDLSNESRHTGPSTSTSQVN</sequence>
<feature type="region of interest" description="Disordered" evidence="1">
    <location>
        <begin position="1"/>
        <end position="45"/>
    </location>
</feature>
<keyword evidence="3" id="KW-1185">Reference proteome</keyword>
<name>A0A9Q1Q8M6_9CARY</name>
<feature type="compositionally biased region" description="Low complexity" evidence="1">
    <location>
        <begin position="265"/>
        <end position="277"/>
    </location>
</feature>
<evidence type="ECO:0000313" key="3">
    <source>
        <dbReference type="Proteomes" id="UP001153076"/>
    </source>
</evidence>
<evidence type="ECO:0000256" key="1">
    <source>
        <dbReference type="SAM" id="MobiDB-lite"/>
    </source>
</evidence>
<proteinExistence type="predicted"/>
<accession>A0A9Q1Q8M6</accession>
<feature type="region of interest" description="Disordered" evidence="1">
    <location>
        <begin position="171"/>
        <end position="287"/>
    </location>
</feature>
<feature type="compositionally biased region" description="Polar residues" evidence="1">
    <location>
        <begin position="233"/>
        <end position="249"/>
    </location>
</feature>
<comment type="caution">
    <text evidence="2">The sequence shown here is derived from an EMBL/GenBank/DDBJ whole genome shotgun (WGS) entry which is preliminary data.</text>
</comment>
<dbReference type="EMBL" id="JAKOGI010000601">
    <property type="protein sequence ID" value="KAJ8432509.1"/>
    <property type="molecule type" value="Genomic_DNA"/>
</dbReference>
<feature type="compositionally biased region" description="Low complexity" evidence="1">
    <location>
        <begin position="15"/>
        <end position="26"/>
    </location>
</feature>
<evidence type="ECO:0000313" key="2">
    <source>
        <dbReference type="EMBL" id="KAJ8432509.1"/>
    </source>
</evidence>
<feature type="compositionally biased region" description="Polar residues" evidence="1">
    <location>
        <begin position="27"/>
        <end position="45"/>
    </location>
</feature>
<reference evidence="2" key="1">
    <citation type="submission" date="2022-04" db="EMBL/GenBank/DDBJ databases">
        <title>Carnegiea gigantea Genome sequencing and assembly v2.</title>
        <authorList>
            <person name="Copetti D."/>
            <person name="Sanderson M.J."/>
            <person name="Burquez A."/>
            <person name="Wojciechowski M.F."/>
        </authorList>
    </citation>
    <scope>NUCLEOTIDE SEQUENCE</scope>
    <source>
        <strain evidence="2">SGP5-SGP5p</strain>
        <tissue evidence="2">Aerial part</tissue>
    </source>
</reference>
<dbReference type="AlphaFoldDB" id="A0A9Q1Q8M6"/>